<evidence type="ECO:0000259" key="2">
    <source>
        <dbReference type="Pfam" id="PF25298"/>
    </source>
</evidence>
<protein>
    <recommendedName>
        <fullName evidence="2">FP protein C-terminal domain-containing protein</fullName>
    </recommendedName>
</protein>
<evidence type="ECO:0000256" key="1">
    <source>
        <dbReference type="SAM" id="Coils"/>
    </source>
</evidence>
<reference evidence="3 4" key="1">
    <citation type="journal article" date="2020" name="Cell">
        <title>Large-Scale Comparative Analyses of Tick Genomes Elucidate Their Genetic Diversity and Vector Capacities.</title>
        <authorList>
            <consortium name="Tick Genome and Microbiome Consortium (TIGMIC)"/>
            <person name="Jia N."/>
            <person name="Wang J."/>
            <person name="Shi W."/>
            <person name="Du L."/>
            <person name="Sun Y."/>
            <person name="Zhan W."/>
            <person name="Jiang J.F."/>
            <person name="Wang Q."/>
            <person name="Zhang B."/>
            <person name="Ji P."/>
            <person name="Bell-Sakyi L."/>
            <person name="Cui X.M."/>
            <person name="Yuan T.T."/>
            <person name="Jiang B.G."/>
            <person name="Yang W.F."/>
            <person name="Lam T.T."/>
            <person name="Chang Q.C."/>
            <person name="Ding S.J."/>
            <person name="Wang X.J."/>
            <person name="Zhu J.G."/>
            <person name="Ruan X.D."/>
            <person name="Zhao L."/>
            <person name="Wei J.T."/>
            <person name="Ye R.Z."/>
            <person name="Que T.C."/>
            <person name="Du C.H."/>
            <person name="Zhou Y.H."/>
            <person name="Cheng J.X."/>
            <person name="Dai P.F."/>
            <person name="Guo W.B."/>
            <person name="Han X.H."/>
            <person name="Huang E.J."/>
            <person name="Li L.F."/>
            <person name="Wei W."/>
            <person name="Gao Y.C."/>
            <person name="Liu J.Z."/>
            <person name="Shao H.Z."/>
            <person name="Wang X."/>
            <person name="Wang C.C."/>
            <person name="Yang T.C."/>
            <person name="Huo Q.B."/>
            <person name="Li W."/>
            <person name="Chen H.Y."/>
            <person name="Chen S.E."/>
            <person name="Zhou L.G."/>
            <person name="Ni X.B."/>
            <person name="Tian J.H."/>
            <person name="Sheng Y."/>
            <person name="Liu T."/>
            <person name="Pan Y.S."/>
            <person name="Xia L.Y."/>
            <person name="Li J."/>
            <person name="Zhao F."/>
            <person name="Cao W.C."/>
        </authorList>
    </citation>
    <scope>NUCLEOTIDE SEQUENCE [LARGE SCALE GENOMIC DNA]</scope>
    <source>
        <strain evidence="3">HaeL-2018</strain>
    </source>
</reference>
<accession>A0A9J6FAD7</accession>
<dbReference type="AlphaFoldDB" id="A0A9J6FAD7"/>
<comment type="caution">
    <text evidence="3">The sequence shown here is derived from an EMBL/GenBank/DDBJ whole genome shotgun (WGS) entry which is preliminary data.</text>
</comment>
<dbReference type="Proteomes" id="UP000821853">
    <property type="component" value="Chromosome 1"/>
</dbReference>
<sequence length="341" mass="37987">MAGDDNKCIACMDELPSDGRLMTCAECKLSYHIGQNCSGIAANTFTTMGQTKRDNWVCKTCRTAKKRGGSGAQGASPATDSGEVLSGLMEEVKGLHIKLDALLLLKTEVSKLATTVREMEASVSFVSKRYDSVLDELKSAQEKVATQDVEMTSLREMLQTQSHQIEQLLREQNDAEQYSRRANMEINGLNLAQNENLFEWIEKLAELLEVPKFSSEDIVAIHRLPAKQGAIPAVLVRFASVAIKETWFGLRGKLRQLHDSDTIPKLFFNENLTRANRRLFWLARVAAKTNGYKFAWVKGGKIFVKKFEDAPLIRVNSEADIRKITRGGSPTPDSENTEANV</sequence>
<feature type="domain" description="FP protein C-terminal" evidence="2">
    <location>
        <begin position="273"/>
        <end position="325"/>
    </location>
</feature>
<keyword evidence="1" id="KW-0175">Coiled coil</keyword>
<dbReference type="CDD" id="cd15489">
    <property type="entry name" value="PHD_SF"/>
    <property type="match status" value="1"/>
</dbReference>
<dbReference type="InterPro" id="IPR013083">
    <property type="entry name" value="Znf_RING/FYVE/PHD"/>
</dbReference>
<dbReference type="InterPro" id="IPR057251">
    <property type="entry name" value="FP_C"/>
</dbReference>
<dbReference type="Gene3D" id="3.30.40.10">
    <property type="entry name" value="Zinc/RING finger domain, C3HC4 (zinc finger)"/>
    <property type="match status" value="1"/>
</dbReference>
<keyword evidence="4" id="KW-1185">Reference proteome</keyword>
<feature type="coiled-coil region" evidence="1">
    <location>
        <begin position="151"/>
        <end position="185"/>
    </location>
</feature>
<gene>
    <name evidence="3" type="ORF">HPB48_005249</name>
</gene>
<evidence type="ECO:0000313" key="4">
    <source>
        <dbReference type="Proteomes" id="UP000821853"/>
    </source>
</evidence>
<proteinExistence type="predicted"/>
<name>A0A9J6FAD7_HAELO</name>
<dbReference type="SUPFAM" id="SSF57903">
    <property type="entry name" value="FYVE/PHD zinc finger"/>
    <property type="match status" value="1"/>
</dbReference>
<dbReference type="Pfam" id="PF25298">
    <property type="entry name" value="Baculo_FP_2nd"/>
    <property type="match status" value="1"/>
</dbReference>
<dbReference type="OMA" id="SMEIHGM"/>
<dbReference type="VEuPathDB" id="VectorBase:HLOH_060446"/>
<dbReference type="InterPro" id="IPR011011">
    <property type="entry name" value="Znf_FYVE_PHD"/>
</dbReference>
<dbReference type="EMBL" id="JABSTR010000001">
    <property type="protein sequence ID" value="KAH9359771.1"/>
    <property type="molecule type" value="Genomic_DNA"/>
</dbReference>
<dbReference type="OrthoDB" id="7048166at2759"/>
<organism evidence="3 4">
    <name type="scientific">Haemaphysalis longicornis</name>
    <name type="common">Bush tick</name>
    <dbReference type="NCBI Taxonomy" id="44386"/>
    <lineage>
        <taxon>Eukaryota</taxon>
        <taxon>Metazoa</taxon>
        <taxon>Ecdysozoa</taxon>
        <taxon>Arthropoda</taxon>
        <taxon>Chelicerata</taxon>
        <taxon>Arachnida</taxon>
        <taxon>Acari</taxon>
        <taxon>Parasitiformes</taxon>
        <taxon>Ixodida</taxon>
        <taxon>Ixodoidea</taxon>
        <taxon>Ixodidae</taxon>
        <taxon>Haemaphysalinae</taxon>
        <taxon>Haemaphysalis</taxon>
    </lineage>
</organism>
<evidence type="ECO:0000313" key="3">
    <source>
        <dbReference type="EMBL" id="KAH9359771.1"/>
    </source>
</evidence>